<keyword evidence="4" id="KW-1185">Reference proteome</keyword>
<dbReference type="InterPro" id="IPR036890">
    <property type="entry name" value="HATPase_C_sf"/>
</dbReference>
<dbReference type="Gene3D" id="3.30.565.10">
    <property type="entry name" value="Histidine kinase-like ATPase, C-terminal domain"/>
    <property type="match status" value="1"/>
</dbReference>
<dbReference type="AlphaFoldDB" id="A0A243RU41"/>
<dbReference type="Pfam" id="PF13581">
    <property type="entry name" value="HATPase_c_2"/>
    <property type="match status" value="1"/>
</dbReference>
<dbReference type="GO" id="GO:0004674">
    <property type="term" value="F:protein serine/threonine kinase activity"/>
    <property type="evidence" value="ECO:0007669"/>
    <property type="project" value="UniProtKB-KW"/>
</dbReference>
<organism evidence="3 4">
    <name type="scientific">Streptomyces swartbergensis</name>
    <dbReference type="NCBI Taxonomy" id="487165"/>
    <lineage>
        <taxon>Bacteria</taxon>
        <taxon>Bacillati</taxon>
        <taxon>Actinomycetota</taxon>
        <taxon>Actinomycetes</taxon>
        <taxon>Kitasatosporales</taxon>
        <taxon>Streptomycetaceae</taxon>
        <taxon>Streptomyces</taxon>
    </lineage>
</organism>
<evidence type="ECO:0000313" key="3">
    <source>
        <dbReference type="EMBL" id="OUC98594.1"/>
    </source>
</evidence>
<gene>
    <name evidence="3" type="ORF">CA983_29015</name>
</gene>
<dbReference type="InterPro" id="IPR003594">
    <property type="entry name" value="HATPase_dom"/>
</dbReference>
<keyword evidence="1" id="KW-0418">Kinase</keyword>
<name>A0A243RU41_9ACTN</name>
<dbReference type="InterPro" id="IPR050267">
    <property type="entry name" value="Anti-sigma-factor_SerPK"/>
</dbReference>
<feature type="domain" description="Histidine kinase/HSP90-like ATPase" evidence="2">
    <location>
        <begin position="3"/>
        <end position="88"/>
    </location>
</feature>
<accession>A0A243RU41</accession>
<keyword evidence="1" id="KW-0723">Serine/threonine-protein kinase</keyword>
<keyword evidence="1" id="KW-0808">Transferase</keyword>
<dbReference type="EMBL" id="NGFN01000225">
    <property type="protein sequence ID" value="OUC98594.1"/>
    <property type="molecule type" value="Genomic_DNA"/>
</dbReference>
<dbReference type="RefSeq" id="WP_086603807.1">
    <property type="nucleotide sequence ID" value="NZ_NGFN01000225.1"/>
</dbReference>
<dbReference type="SUPFAM" id="SSF55874">
    <property type="entry name" value="ATPase domain of HSP90 chaperone/DNA topoisomerase II/histidine kinase"/>
    <property type="match status" value="1"/>
</dbReference>
<evidence type="ECO:0000313" key="4">
    <source>
        <dbReference type="Proteomes" id="UP000195105"/>
    </source>
</evidence>
<dbReference type="Proteomes" id="UP000195105">
    <property type="component" value="Unassembled WGS sequence"/>
</dbReference>
<protein>
    <recommendedName>
        <fullName evidence="2">Histidine kinase/HSP90-like ATPase domain-containing protein</fullName>
    </recommendedName>
</protein>
<dbReference type="PANTHER" id="PTHR35526:SF3">
    <property type="entry name" value="ANTI-SIGMA-F FACTOR RSBW"/>
    <property type="match status" value="1"/>
</dbReference>
<dbReference type="PANTHER" id="PTHR35526">
    <property type="entry name" value="ANTI-SIGMA-F FACTOR RSBW-RELATED"/>
    <property type="match status" value="1"/>
</dbReference>
<evidence type="ECO:0000259" key="2">
    <source>
        <dbReference type="Pfam" id="PF13581"/>
    </source>
</evidence>
<comment type="caution">
    <text evidence="3">The sequence shown here is derived from an EMBL/GenBank/DDBJ whole genome shotgun (WGS) entry which is preliminary data.</text>
</comment>
<sequence length="92" mass="9623">MRDTARAWGLPRGPTDDLESITGELVANALEHGDGHSITVAWALAAETVTISVTDEGEYRTAPLSALPLPPSPEQERGCGLLITVALTAAQT</sequence>
<dbReference type="CDD" id="cd16936">
    <property type="entry name" value="HATPase_RsbW-like"/>
    <property type="match status" value="1"/>
</dbReference>
<proteinExistence type="predicted"/>
<reference evidence="3 4" key="1">
    <citation type="submission" date="2017-05" db="EMBL/GenBank/DDBJ databases">
        <title>Biotechnological potential of actinobacteria isolated from South African environments.</title>
        <authorList>
            <person name="Le Roes-Hill M."/>
            <person name="Prins A."/>
            <person name="Durrell K.A."/>
        </authorList>
    </citation>
    <scope>NUCLEOTIDE SEQUENCE [LARGE SCALE GENOMIC DNA]</scope>
    <source>
        <strain evidence="3 4">HMC13</strain>
    </source>
</reference>
<evidence type="ECO:0000256" key="1">
    <source>
        <dbReference type="ARBA" id="ARBA00022527"/>
    </source>
</evidence>